<gene>
    <name evidence="5" type="ORF">SAMN05443245_3641</name>
</gene>
<dbReference type="PROSITE" id="PS00622">
    <property type="entry name" value="HTH_LUXR_1"/>
    <property type="match status" value="1"/>
</dbReference>
<dbReference type="InterPro" id="IPR016032">
    <property type="entry name" value="Sig_transdc_resp-reg_C-effctor"/>
</dbReference>
<keyword evidence="6" id="KW-1185">Reference proteome</keyword>
<keyword evidence="2" id="KW-0238">DNA-binding</keyword>
<proteinExistence type="predicted"/>
<dbReference type="SMART" id="SM00421">
    <property type="entry name" value="HTH_LUXR"/>
    <property type="match status" value="1"/>
</dbReference>
<dbReference type="GO" id="GO:0003677">
    <property type="term" value="F:DNA binding"/>
    <property type="evidence" value="ECO:0007669"/>
    <property type="project" value="UniProtKB-KW"/>
</dbReference>
<dbReference type="Gene3D" id="3.30.450.80">
    <property type="entry name" value="Transcription factor LuxR-like, autoinducer-binding domain"/>
    <property type="match status" value="1"/>
</dbReference>
<dbReference type="SUPFAM" id="SSF46894">
    <property type="entry name" value="C-terminal effector domain of the bipartite response regulators"/>
    <property type="match status" value="1"/>
</dbReference>
<dbReference type="Gene3D" id="1.10.10.10">
    <property type="entry name" value="Winged helix-like DNA-binding domain superfamily/Winged helix DNA-binding domain"/>
    <property type="match status" value="1"/>
</dbReference>
<dbReference type="PROSITE" id="PS50043">
    <property type="entry name" value="HTH_LUXR_2"/>
    <property type="match status" value="1"/>
</dbReference>
<evidence type="ECO:0000313" key="6">
    <source>
        <dbReference type="Proteomes" id="UP000183487"/>
    </source>
</evidence>
<dbReference type="InterPro" id="IPR005143">
    <property type="entry name" value="TF_LuxR_autoind-bd_dom"/>
</dbReference>
<sequence>MESRFQDAYQTFAAASDENDLFAKTASFAKDLGFEYCCYGIRMPLPVSNPVVRIFDTYPPGWMAHYRANDFLNIDPIVRAGEHSANLIIWPGPAHDDAPRLWSDANDYGIKFGVAHSSWTARGAFGLLSMSRHADALTNTELTHLQFSANWLSQLCHMRMGQFLQNKLAPESGARLTAREREVLRWTGEGKTSYEVGKILNISERTVNFHVNNVLAKLAATNKVQAVVKAIATGII</sequence>
<evidence type="ECO:0000256" key="2">
    <source>
        <dbReference type="ARBA" id="ARBA00023125"/>
    </source>
</evidence>
<dbReference type="GO" id="GO:0006355">
    <property type="term" value="P:regulation of DNA-templated transcription"/>
    <property type="evidence" value="ECO:0007669"/>
    <property type="project" value="InterPro"/>
</dbReference>
<dbReference type="RefSeq" id="WP_074767201.1">
    <property type="nucleotide sequence ID" value="NZ_FNKP01000002.1"/>
</dbReference>
<dbReference type="InterPro" id="IPR036388">
    <property type="entry name" value="WH-like_DNA-bd_sf"/>
</dbReference>
<dbReference type="CDD" id="cd06170">
    <property type="entry name" value="LuxR_C_like"/>
    <property type="match status" value="1"/>
</dbReference>
<evidence type="ECO:0000313" key="5">
    <source>
        <dbReference type="EMBL" id="SDR21824.1"/>
    </source>
</evidence>
<dbReference type="InterPro" id="IPR000792">
    <property type="entry name" value="Tscrpt_reg_LuxR_C"/>
</dbReference>
<dbReference type="InterPro" id="IPR036693">
    <property type="entry name" value="TF_LuxR_autoind-bd_dom_sf"/>
</dbReference>
<dbReference type="Proteomes" id="UP000183487">
    <property type="component" value="Unassembled WGS sequence"/>
</dbReference>
<evidence type="ECO:0000256" key="3">
    <source>
        <dbReference type="ARBA" id="ARBA00023163"/>
    </source>
</evidence>
<keyword evidence="1" id="KW-0805">Transcription regulation</keyword>
<feature type="domain" description="HTH luxR-type" evidence="4">
    <location>
        <begin position="169"/>
        <end position="234"/>
    </location>
</feature>
<dbReference type="PANTHER" id="PTHR44688:SF16">
    <property type="entry name" value="DNA-BINDING TRANSCRIPTIONAL ACTIVATOR DEVR_DOSR"/>
    <property type="match status" value="1"/>
</dbReference>
<organism evidence="5 6">
    <name type="scientific">Paraburkholderia fungorum</name>
    <dbReference type="NCBI Taxonomy" id="134537"/>
    <lineage>
        <taxon>Bacteria</taxon>
        <taxon>Pseudomonadati</taxon>
        <taxon>Pseudomonadota</taxon>
        <taxon>Betaproteobacteria</taxon>
        <taxon>Burkholderiales</taxon>
        <taxon>Burkholderiaceae</taxon>
        <taxon>Paraburkholderia</taxon>
    </lineage>
</organism>
<dbReference type="OrthoDB" id="9774661at2"/>
<dbReference type="EMBL" id="FNKP01000002">
    <property type="protein sequence ID" value="SDR21824.1"/>
    <property type="molecule type" value="Genomic_DNA"/>
</dbReference>
<dbReference type="SUPFAM" id="SSF75516">
    <property type="entry name" value="Pheromone-binding domain of LuxR-like quorum-sensing transcription factors"/>
    <property type="match status" value="1"/>
</dbReference>
<dbReference type="PANTHER" id="PTHR44688">
    <property type="entry name" value="DNA-BINDING TRANSCRIPTIONAL ACTIVATOR DEVR_DOSR"/>
    <property type="match status" value="1"/>
</dbReference>
<dbReference type="AlphaFoldDB" id="A0A1H1H8Q5"/>
<keyword evidence="3" id="KW-0804">Transcription</keyword>
<dbReference type="Pfam" id="PF03472">
    <property type="entry name" value="Autoind_bind"/>
    <property type="match status" value="1"/>
</dbReference>
<accession>A0A1H1H8Q5</accession>
<reference evidence="6" key="1">
    <citation type="submission" date="2016-10" db="EMBL/GenBank/DDBJ databases">
        <authorList>
            <person name="Varghese N."/>
        </authorList>
    </citation>
    <scope>NUCLEOTIDE SEQUENCE [LARGE SCALE GENOMIC DNA]</scope>
    <source>
        <strain evidence="6">GAS106B</strain>
    </source>
</reference>
<evidence type="ECO:0000259" key="4">
    <source>
        <dbReference type="PROSITE" id="PS50043"/>
    </source>
</evidence>
<name>A0A1H1H8Q5_9BURK</name>
<evidence type="ECO:0000256" key="1">
    <source>
        <dbReference type="ARBA" id="ARBA00023015"/>
    </source>
</evidence>
<dbReference type="Pfam" id="PF00196">
    <property type="entry name" value="GerE"/>
    <property type="match status" value="1"/>
</dbReference>
<protein>
    <submittedName>
        <fullName evidence="5">LuxR family transcriptional regulator, quorum-sensing system regulator SolR</fullName>
    </submittedName>
</protein>
<dbReference type="PRINTS" id="PR00038">
    <property type="entry name" value="HTHLUXR"/>
</dbReference>